<gene>
    <name evidence="2" type="ordered locus">Terro_3624</name>
</gene>
<name>I3ZKS0_TERRK</name>
<organism evidence="2 3">
    <name type="scientific">Terriglobus roseus (strain DSM 18391 / NRRL B-41598 / KBS 63)</name>
    <dbReference type="NCBI Taxonomy" id="926566"/>
    <lineage>
        <taxon>Bacteria</taxon>
        <taxon>Pseudomonadati</taxon>
        <taxon>Acidobacteriota</taxon>
        <taxon>Terriglobia</taxon>
        <taxon>Terriglobales</taxon>
        <taxon>Acidobacteriaceae</taxon>
        <taxon>Terriglobus</taxon>
    </lineage>
</organism>
<evidence type="ECO:0000313" key="3">
    <source>
        <dbReference type="Proteomes" id="UP000006056"/>
    </source>
</evidence>
<feature type="transmembrane region" description="Helical" evidence="1">
    <location>
        <begin position="12"/>
        <end position="30"/>
    </location>
</feature>
<keyword evidence="1" id="KW-1133">Transmembrane helix</keyword>
<keyword evidence="1" id="KW-0812">Transmembrane</keyword>
<feature type="transmembrane region" description="Helical" evidence="1">
    <location>
        <begin position="50"/>
        <end position="68"/>
    </location>
</feature>
<dbReference type="EMBL" id="CP003379">
    <property type="protein sequence ID" value="AFL89838.1"/>
    <property type="molecule type" value="Genomic_DNA"/>
</dbReference>
<dbReference type="HOGENOM" id="CLU_2290322_0_0_0"/>
<reference evidence="2 3" key="1">
    <citation type="submission" date="2012-06" db="EMBL/GenBank/DDBJ databases">
        <title>Complete genome of Terriglobus roseus DSM 18391.</title>
        <authorList>
            <consortium name="US DOE Joint Genome Institute (JGI-PGF)"/>
            <person name="Lucas S."/>
            <person name="Copeland A."/>
            <person name="Lapidus A."/>
            <person name="Glavina del Rio T."/>
            <person name="Dalin E."/>
            <person name="Tice H."/>
            <person name="Bruce D."/>
            <person name="Goodwin L."/>
            <person name="Pitluck S."/>
            <person name="Peters L."/>
            <person name="Mikhailova N."/>
            <person name="Munk A.C.C."/>
            <person name="Kyrpides N."/>
            <person name="Mavromatis K."/>
            <person name="Ivanova N."/>
            <person name="Brettin T."/>
            <person name="Detter J.C."/>
            <person name="Han C."/>
            <person name="Larimer F."/>
            <person name="Land M."/>
            <person name="Hauser L."/>
            <person name="Markowitz V."/>
            <person name="Cheng J.-F."/>
            <person name="Hugenholtz P."/>
            <person name="Woyke T."/>
            <person name="Wu D."/>
            <person name="Brambilla E."/>
            <person name="Klenk H.-P."/>
            <person name="Eisen J.A."/>
        </authorList>
    </citation>
    <scope>NUCLEOTIDE SEQUENCE [LARGE SCALE GENOMIC DNA]</scope>
    <source>
        <strain evidence="3">DSM 18391 / NRRL B-41598 / KBS 63</strain>
    </source>
</reference>
<dbReference type="STRING" id="926566.Terro_3624"/>
<evidence type="ECO:0000313" key="2">
    <source>
        <dbReference type="EMBL" id="AFL89838.1"/>
    </source>
</evidence>
<keyword evidence="1" id="KW-0472">Membrane</keyword>
<keyword evidence="3" id="KW-1185">Reference proteome</keyword>
<accession>I3ZKS0</accession>
<dbReference type="Proteomes" id="UP000006056">
    <property type="component" value="Chromosome"/>
</dbReference>
<protein>
    <submittedName>
        <fullName evidence="2">Uncharacterized protein</fullName>
    </submittedName>
</protein>
<sequence>MQTSERSRAGTIAIAIAICAIAYPMTSIAVAQLHYRITGKNLSDATEASILLATFPVCLLCSFSLMLANRVDGRQRMIGIACSLIGGLLNFLFACAVGTSY</sequence>
<proteinExistence type="predicted"/>
<dbReference type="AlphaFoldDB" id="I3ZKS0"/>
<feature type="transmembrane region" description="Helical" evidence="1">
    <location>
        <begin position="80"/>
        <end position="99"/>
    </location>
</feature>
<dbReference type="KEGG" id="trs:Terro_3624"/>
<evidence type="ECO:0000256" key="1">
    <source>
        <dbReference type="SAM" id="Phobius"/>
    </source>
</evidence>